<sequence length="39" mass="4674">MGSVLPIIFSRVLHLFLPSIFISFLFLHFFKWLSVLEDY</sequence>
<gene>
    <name evidence="2" type="ORF">HNR50_000422</name>
</gene>
<organism evidence="2 3">
    <name type="scientific">Spirochaeta isovalerica</name>
    <dbReference type="NCBI Taxonomy" id="150"/>
    <lineage>
        <taxon>Bacteria</taxon>
        <taxon>Pseudomonadati</taxon>
        <taxon>Spirochaetota</taxon>
        <taxon>Spirochaetia</taxon>
        <taxon>Spirochaetales</taxon>
        <taxon>Spirochaetaceae</taxon>
        <taxon>Spirochaeta</taxon>
    </lineage>
</organism>
<name>A0A841R733_9SPIO</name>
<evidence type="ECO:0000256" key="1">
    <source>
        <dbReference type="SAM" id="Phobius"/>
    </source>
</evidence>
<dbReference type="Proteomes" id="UP000587760">
    <property type="component" value="Unassembled WGS sequence"/>
</dbReference>
<keyword evidence="1" id="KW-1133">Transmembrane helix</keyword>
<proteinExistence type="predicted"/>
<dbReference type="EMBL" id="JACHGJ010000001">
    <property type="protein sequence ID" value="MBB6478789.1"/>
    <property type="molecule type" value="Genomic_DNA"/>
</dbReference>
<comment type="caution">
    <text evidence="2">The sequence shown here is derived from an EMBL/GenBank/DDBJ whole genome shotgun (WGS) entry which is preliminary data.</text>
</comment>
<protein>
    <submittedName>
        <fullName evidence="2">Putative membrane chloride channel (Bestrophin family)</fullName>
    </submittedName>
</protein>
<accession>A0A841R733</accession>
<evidence type="ECO:0000313" key="2">
    <source>
        <dbReference type="EMBL" id="MBB6478789.1"/>
    </source>
</evidence>
<evidence type="ECO:0000313" key="3">
    <source>
        <dbReference type="Proteomes" id="UP000587760"/>
    </source>
</evidence>
<keyword evidence="3" id="KW-1185">Reference proteome</keyword>
<keyword evidence="1" id="KW-0472">Membrane</keyword>
<keyword evidence="1" id="KW-0812">Transmembrane</keyword>
<feature type="transmembrane region" description="Helical" evidence="1">
    <location>
        <begin position="12"/>
        <end position="30"/>
    </location>
</feature>
<reference evidence="2 3" key="1">
    <citation type="submission" date="2020-08" db="EMBL/GenBank/DDBJ databases">
        <title>Genomic Encyclopedia of Type Strains, Phase IV (KMG-IV): sequencing the most valuable type-strain genomes for metagenomic binning, comparative biology and taxonomic classification.</title>
        <authorList>
            <person name="Goeker M."/>
        </authorList>
    </citation>
    <scope>NUCLEOTIDE SEQUENCE [LARGE SCALE GENOMIC DNA]</scope>
    <source>
        <strain evidence="2 3">DSM 2461</strain>
    </source>
</reference>
<dbReference type="AlphaFoldDB" id="A0A841R733"/>